<accession>A0A815NXZ2</accession>
<reference evidence="2" key="1">
    <citation type="submission" date="2021-02" db="EMBL/GenBank/DDBJ databases">
        <authorList>
            <person name="Nowell W R."/>
        </authorList>
    </citation>
    <scope>NUCLEOTIDE SEQUENCE</scope>
</reference>
<protein>
    <submittedName>
        <fullName evidence="2">Uncharacterized protein</fullName>
    </submittedName>
</protein>
<dbReference type="Proteomes" id="UP000663828">
    <property type="component" value="Unassembled WGS sequence"/>
</dbReference>
<evidence type="ECO:0000313" key="3">
    <source>
        <dbReference type="Proteomes" id="UP000663828"/>
    </source>
</evidence>
<evidence type="ECO:0000313" key="2">
    <source>
        <dbReference type="EMBL" id="CAF1440906.1"/>
    </source>
</evidence>
<organism evidence="2 3">
    <name type="scientific">Adineta ricciae</name>
    <name type="common">Rotifer</name>
    <dbReference type="NCBI Taxonomy" id="249248"/>
    <lineage>
        <taxon>Eukaryota</taxon>
        <taxon>Metazoa</taxon>
        <taxon>Spiralia</taxon>
        <taxon>Gnathifera</taxon>
        <taxon>Rotifera</taxon>
        <taxon>Eurotatoria</taxon>
        <taxon>Bdelloidea</taxon>
        <taxon>Adinetida</taxon>
        <taxon>Adinetidae</taxon>
        <taxon>Adineta</taxon>
    </lineage>
</organism>
<comment type="caution">
    <text evidence="2">The sequence shown here is derived from an EMBL/GenBank/DDBJ whole genome shotgun (WGS) entry which is preliminary data.</text>
</comment>
<name>A0A815NXZ2_ADIRI</name>
<proteinExistence type="predicted"/>
<dbReference type="AlphaFoldDB" id="A0A815NXZ2"/>
<keyword evidence="1" id="KW-0472">Membrane</keyword>
<dbReference type="EMBL" id="CAJNOR010003715">
    <property type="protein sequence ID" value="CAF1440906.1"/>
    <property type="molecule type" value="Genomic_DNA"/>
</dbReference>
<keyword evidence="1" id="KW-1133">Transmembrane helix</keyword>
<gene>
    <name evidence="2" type="ORF">XAT740_LOCUS36313</name>
</gene>
<sequence length="347" mass="39064">MFIYPCLTMCKKKQIPLELVSYRIFISTKSTGTENLIDHTPSTVEKTSFNRKSMQSSNIASLAGTEQLTNLTLNHEQDRSSSSTIVRTNIEHHTFKNRNQTIHSSLEQPLPSAASPVSQPIPDSIINDKQATNRISNERNSTPYSHISKRIILAPVYSPTNKTSELKPHHDEEKSINRTGQHYQIASLFTSTSTFLMHQNEVIAHATASDPFLSDTIFIIIIATLTILILLFCFGLFCLCRRTTKRNISPSFDGTAYSGLYGQSFVLPDDHYQQQANLPFQHDISSSSMLNERSLLPQTIALHHTAKQKAQQSQKKLKKKRVGFCCCNSNGRRSTTVSGQNRVKRNH</sequence>
<keyword evidence="1" id="KW-0812">Transmembrane</keyword>
<evidence type="ECO:0000256" key="1">
    <source>
        <dbReference type="SAM" id="Phobius"/>
    </source>
</evidence>
<keyword evidence="3" id="KW-1185">Reference proteome</keyword>
<feature type="transmembrane region" description="Helical" evidence="1">
    <location>
        <begin position="217"/>
        <end position="239"/>
    </location>
</feature>